<reference evidence="3" key="1">
    <citation type="submission" date="2016-12" db="EMBL/GenBank/DDBJ databases">
        <authorList>
            <person name="Brunel B."/>
        </authorList>
    </citation>
    <scope>NUCLEOTIDE SEQUENCE [LARGE SCALE GENOMIC DNA]</scope>
</reference>
<sequence>MWARDIEAFAIPASVAGSREHRRAKTDRLDTELLMRAFLGWLRGENCSMAAIPTLEEGDERQPDRERQPLAGGQSQLVNRVKAILARFAIRSFHLGLWNGRQAHGLPHRGGNAAAGQDPRRALPLALAARSRMCADPQHRGRPPSRRGL</sequence>
<keyword evidence="3" id="KW-1185">Reference proteome</keyword>
<name>A0A2P9ASX8_9HYPH</name>
<dbReference type="EMBL" id="FUIG01000049">
    <property type="protein sequence ID" value="SJM34272.1"/>
    <property type="molecule type" value="Genomic_DNA"/>
</dbReference>
<proteinExistence type="predicted"/>
<evidence type="ECO:0000256" key="1">
    <source>
        <dbReference type="SAM" id="MobiDB-lite"/>
    </source>
</evidence>
<dbReference type="AlphaFoldDB" id="A0A2P9ASX8"/>
<accession>A0A2P9ASX8</accession>
<organism evidence="2 3">
    <name type="scientific">Mesorhizobium delmotii</name>
    <dbReference type="NCBI Taxonomy" id="1631247"/>
    <lineage>
        <taxon>Bacteria</taxon>
        <taxon>Pseudomonadati</taxon>
        <taxon>Pseudomonadota</taxon>
        <taxon>Alphaproteobacteria</taxon>
        <taxon>Hyphomicrobiales</taxon>
        <taxon>Phyllobacteriaceae</taxon>
        <taxon>Mesorhizobium</taxon>
    </lineage>
</organism>
<dbReference type="Proteomes" id="UP000245698">
    <property type="component" value="Unassembled WGS sequence"/>
</dbReference>
<evidence type="ECO:0000313" key="3">
    <source>
        <dbReference type="Proteomes" id="UP000245698"/>
    </source>
</evidence>
<protein>
    <recommendedName>
        <fullName evidence="4">Transposase</fullName>
    </recommendedName>
</protein>
<evidence type="ECO:0000313" key="2">
    <source>
        <dbReference type="EMBL" id="SJM34272.1"/>
    </source>
</evidence>
<gene>
    <name evidence="2" type="ORF">BQ8482_400001</name>
</gene>
<evidence type="ECO:0008006" key="4">
    <source>
        <dbReference type="Google" id="ProtNLM"/>
    </source>
</evidence>
<feature type="region of interest" description="Disordered" evidence="1">
    <location>
        <begin position="54"/>
        <end position="74"/>
    </location>
</feature>